<dbReference type="GO" id="GO:0030638">
    <property type="term" value="P:polyketide metabolic process"/>
    <property type="evidence" value="ECO:0007669"/>
    <property type="project" value="InterPro"/>
</dbReference>
<dbReference type="EMBL" id="VKLS01000076">
    <property type="protein sequence ID" value="TSB42521.1"/>
    <property type="molecule type" value="Genomic_DNA"/>
</dbReference>
<dbReference type="PANTHER" id="PTHR38436">
    <property type="entry name" value="POLYKETIDE CYCLASE SNOAL-LIKE DOMAIN"/>
    <property type="match status" value="1"/>
</dbReference>
<protein>
    <submittedName>
        <fullName evidence="1">Ester cyclase</fullName>
    </submittedName>
</protein>
<dbReference type="Proteomes" id="UP000320888">
    <property type="component" value="Unassembled WGS sequence"/>
</dbReference>
<dbReference type="InterPro" id="IPR032710">
    <property type="entry name" value="NTF2-like_dom_sf"/>
</dbReference>
<accession>A0A553ZM09</accession>
<dbReference type="Gene3D" id="3.10.450.50">
    <property type="match status" value="1"/>
</dbReference>
<reference evidence="1 2" key="1">
    <citation type="submission" date="2019-07" db="EMBL/GenBank/DDBJ databases">
        <title>Draft genome for Streptomyces benahoarensis MZ03-48.</title>
        <authorList>
            <person name="Gonzalez-Pimentel J.L."/>
        </authorList>
    </citation>
    <scope>NUCLEOTIDE SEQUENCE [LARGE SCALE GENOMIC DNA]</scope>
    <source>
        <strain evidence="1 2">MZ03-48</strain>
    </source>
</reference>
<dbReference type="InterPro" id="IPR009959">
    <property type="entry name" value="Cyclase_SnoaL-like"/>
</dbReference>
<dbReference type="OrthoDB" id="9182871at2"/>
<dbReference type="RefSeq" id="WP_143941162.1">
    <property type="nucleotide sequence ID" value="NZ_VKLS01000076.1"/>
</dbReference>
<gene>
    <name evidence="1" type="ORF">FNZ23_09495</name>
</gene>
<evidence type="ECO:0000313" key="1">
    <source>
        <dbReference type="EMBL" id="TSB42521.1"/>
    </source>
</evidence>
<name>A0A553ZM09_9ACTN</name>
<dbReference type="AlphaFoldDB" id="A0A553ZM09"/>
<sequence length="147" mass="16688">MTSPLEVNHRRFVDEIWYPENAPNYGVIDEVMGENIVAHTPLGDVHGRAAVKDFFKAYLAIFPKQTMEARDFVVSGNRTIVRWDQEATHDGTEFMGIEPAGKQMFVTGLTMAYWDEEKKTMDEIWFSFDLLGVVNQLKPAASDENVG</sequence>
<keyword evidence="2" id="KW-1185">Reference proteome</keyword>
<proteinExistence type="predicted"/>
<comment type="caution">
    <text evidence="1">The sequence shown here is derived from an EMBL/GenBank/DDBJ whole genome shotgun (WGS) entry which is preliminary data.</text>
</comment>
<dbReference type="SUPFAM" id="SSF54427">
    <property type="entry name" value="NTF2-like"/>
    <property type="match status" value="1"/>
</dbReference>
<evidence type="ECO:0000313" key="2">
    <source>
        <dbReference type="Proteomes" id="UP000320888"/>
    </source>
</evidence>
<organism evidence="1 2">
    <name type="scientific">Streptomyces benahoarensis</name>
    <dbReference type="NCBI Taxonomy" id="2595054"/>
    <lineage>
        <taxon>Bacteria</taxon>
        <taxon>Bacillati</taxon>
        <taxon>Actinomycetota</taxon>
        <taxon>Actinomycetes</taxon>
        <taxon>Kitasatosporales</taxon>
        <taxon>Streptomycetaceae</taxon>
        <taxon>Streptomyces</taxon>
    </lineage>
</organism>
<dbReference type="Pfam" id="PF07366">
    <property type="entry name" value="SnoaL"/>
    <property type="match status" value="1"/>
</dbReference>
<dbReference type="PANTHER" id="PTHR38436:SF1">
    <property type="entry name" value="ESTER CYCLASE"/>
    <property type="match status" value="1"/>
</dbReference>